<feature type="domain" description="Rhodanese" evidence="1">
    <location>
        <begin position="58"/>
        <end position="104"/>
    </location>
</feature>
<dbReference type="Proteomes" id="UP000777935">
    <property type="component" value="Unassembled WGS sequence"/>
</dbReference>
<proteinExistence type="predicted"/>
<keyword evidence="3" id="KW-1185">Reference proteome</keyword>
<reference evidence="2 3" key="1">
    <citation type="submission" date="2020-06" db="EMBL/GenBank/DDBJ databases">
        <title>Sulfitobacter algicola sp. nov., isolated from green algae.</title>
        <authorList>
            <person name="Wang C."/>
        </authorList>
    </citation>
    <scope>NUCLEOTIDE SEQUENCE [LARGE SCALE GENOMIC DNA]</scope>
    <source>
        <strain evidence="2 3">1151</strain>
    </source>
</reference>
<evidence type="ECO:0000313" key="3">
    <source>
        <dbReference type="Proteomes" id="UP000777935"/>
    </source>
</evidence>
<dbReference type="InterPro" id="IPR036873">
    <property type="entry name" value="Rhodanese-like_dom_sf"/>
</dbReference>
<comment type="caution">
    <text evidence="2">The sequence shown here is derived from an EMBL/GenBank/DDBJ whole genome shotgun (WGS) entry which is preliminary data.</text>
</comment>
<organism evidence="2 3">
    <name type="scientific">Parasulfitobacter algicola</name>
    <dbReference type="NCBI Taxonomy" id="2614809"/>
    <lineage>
        <taxon>Bacteria</taxon>
        <taxon>Pseudomonadati</taxon>
        <taxon>Pseudomonadota</taxon>
        <taxon>Alphaproteobacteria</taxon>
        <taxon>Rhodobacterales</taxon>
        <taxon>Roseobacteraceae</taxon>
        <taxon>Parasulfitobacter</taxon>
    </lineage>
</organism>
<dbReference type="InterPro" id="IPR001763">
    <property type="entry name" value="Rhodanese-like_dom"/>
</dbReference>
<protein>
    <recommendedName>
        <fullName evidence="1">Rhodanese domain-containing protein</fullName>
    </recommendedName>
</protein>
<gene>
    <name evidence="2" type="ORF">HRQ87_16540</name>
</gene>
<dbReference type="PROSITE" id="PS50206">
    <property type="entry name" value="RHODANESE_3"/>
    <property type="match status" value="1"/>
</dbReference>
<sequence>MHHDFLKTGITPTALFNWLGTVRTPRIIDVCIDEDFAAAPFLIPTAERQAFTNISSPEPTVVICQKGLKLSQGAAAMLRSTGRVATFLIGGNIAWRMAGLARIAADKVQSNTLWLTSDTCFAHRAFQFWILRRWVSRSARLLCVDKDQVNLISEKFAACILPDNLTAYFDLDIPVLQSLEKKVKTKHQDLWTVLSGIEQTSHSELAGFDAAALVLDAAYVGYRSC</sequence>
<dbReference type="RefSeq" id="WP_174139553.1">
    <property type="nucleotide sequence ID" value="NZ_JABUFE010000012.1"/>
</dbReference>
<accession>A0ABX2IV37</accession>
<dbReference type="SUPFAM" id="SSF52821">
    <property type="entry name" value="Rhodanese/Cell cycle control phosphatase"/>
    <property type="match status" value="1"/>
</dbReference>
<evidence type="ECO:0000259" key="1">
    <source>
        <dbReference type="PROSITE" id="PS50206"/>
    </source>
</evidence>
<name>A0ABX2IV37_9RHOB</name>
<evidence type="ECO:0000313" key="2">
    <source>
        <dbReference type="EMBL" id="NSX56400.1"/>
    </source>
</evidence>
<dbReference type="EMBL" id="JABUFE010000012">
    <property type="protein sequence ID" value="NSX56400.1"/>
    <property type="molecule type" value="Genomic_DNA"/>
</dbReference>